<dbReference type="SUPFAM" id="SSF48452">
    <property type="entry name" value="TPR-like"/>
    <property type="match status" value="2"/>
</dbReference>
<sequence length="1089" mass="122341">MPRQPSGAETRLTNITARLNPALTLLNALNDAFGPPFVQPISSATLALINTVQNVKRNKKECAQLIENIHQILYAIIHLHVKSEPAGSLAPAMTHHIGNFMEYIIFVDMVQPSLTTCLSRTLQKIYMFIEQQTGNKIRQQFRRNETNKLLKDCHAGLEQALEVFKINTGAIIFNDINDFKAAANLMHAELLALIQIQTTVSDVSTMSDRSSVYLGGNELGKSSNSFSLLPPMPKIFHGRETEMSNIISMLSQDSPRIAILGGGGMGKTSLARAVLHHPETHSNFEHRFFVSAEAATTSIELAALIGLHIGLNPGKDLTKPVVQYFSRKPSCVLILDNLETVWEPVQSRGGIEEFLSLITEVEHLALIVTMRGAERPAKVQWTHPFLPPLQSLSDDAAYQTFMDITDNVHAIEDVKQLLQWTDNMPLAVDLIAHLVDYEGLEAVLTQWGTEKTSLLSVGHDRKSNLDASISLSLSSSRITSGSKELLSLLSILPNGLSDAELVQSNLPIPHILHCKVSLLATSLAYQDSNKRLLSLMPVRQHIQQFFPPSWQLIHALRKYFYSLLELYQKYRGDQLPPVVDQITMNLANLQEVLQQGLHDNNPDLTNTVYCVLSLSSFHRVTGRASTQLINDIQSILPQLCDHRLEIHFLTETFNMYRHYPIHQVMPAQLLTQATYHFQHVKDFLLESKFNWAAGTYFLDYELKPLQAMRFYDKALVLSKSCGNTNHHCKVLLSIAQLKERVGDYNMAQIYAREAYKLSKLSGYLYDEAQAHWVLAECLVYLGNYYESTRHIHRAKEIIGICGLSGGYVDQHITLQQADIYFLKSEYTQSRTTFSQIAETTSIDQNAEAYGNALLNVARIDIAIGHIGEDVHYRLNRAREIFKSVNNPTGITCCDIVQANAQLKEEQFEIANIKLQKCLQLAWGTNKETESLCLDSLANIKAWPAVRWQSRWPAIYLGFAHKTKGKLALYKALLYTGDLFLVGDDEETAFNLYTVALDGFTHMDVHQSRAQCMLRLGDLLNKQGNVAVAIDHWKAARPLFEQSAQAKDIAKIDSRLDTINRAHQHSSVQFQQLSIFGAGMPKIEVVEHAT</sequence>
<feature type="domain" description="Novel STAND NTPase 1" evidence="1">
    <location>
        <begin position="234"/>
        <end position="371"/>
    </location>
</feature>
<accession>A0AAD7A716</accession>
<dbReference type="Gene3D" id="3.40.50.300">
    <property type="entry name" value="P-loop containing nucleotide triphosphate hydrolases"/>
    <property type="match status" value="1"/>
</dbReference>
<evidence type="ECO:0000313" key="3">
    <source>
        <dbReference type="Proteomes" id="UP001218218"/>
    </source>
</evidence>
<dbReference type="EMBL" id="JARIHO010000014">
    <property type="protein sequence ID" value="KAJ7350893.1"/>
    <property type="molecule type" value="Genomic_DNA"/>
</dbReference>
<gene>
    <name evidence="2" type="ORF">DFH08DRAFT_995968</name>
</gene>
<dbReference type="GO" id="GO:0007166">
    <property type="term" value="P:cell surface receptor signaling pathway"/>
    <property type="evidence" value="ECO:0007669"/>
    <property type="project" value="InterPro"/>
</dbReference>
<dbReference type="InterPro" id="IPR036537">
    <property type="entry name" value="Adaptor_Cbl_N_dom_sf"/>
</dbReference>
<dbReference type="InterPro" id="IPR027417">
    <property type="entry name" value="P-loop_NTPase"/>
</dbReference>
<reference evidence="2" key="1">
    <citation type="submission" date="2023-03" db="EMBL/GenBank/DDBJ databases">
        <title>Massive genome expansion in bonnet fungi (Mycena s.s.) driven by repeated elements and novel gene families across ecological guilds.</title>
        <authorList>
            <consortium name="Lawrence Berkeley National Laboratory"/>
            <person name="Harder C.B."/>
            <person name="Miyauchi S."/>
            <person name="Viragh M."/>
            <person name="Kuo A."/>
            <person name="Thoen E."/>
            <person name="Andreopoulos B."/>
            <person name="Lu D."/>
            <person name="Skrede I."/>
            <person name="Drula E."/>
            <person name="Henrissat B."/>
            <person name="Morin E."/>
            <person name="Kohler A."/>
            <person name="Barry K."/>
            <person name="LaButti K."/>
            <person name="Morin E."/>
            <person name="Salamov A."/>
            <person name="Lipzen A."/>
            <person name="Mereny Z."/>
            <person name="Hegedus B."/>
            <person name="Baldrian P."/>
            <person name="Stursova M."/>
            <person name="Weitz H."/>
            <person name="Taylor A."/>
            <person name="Grigoriev I.V."/>
            <person name="Nagy L.G."/>
            <person name="Martin F."/>
            <person name="Kauserud H."/>
        </authorList>
    </citation>
    <scope>NUCLEOTIDE SEQUENCE</scope>
    <source>
        <strain evidence="2">CBHHK002</strain>
    </source>
</reference>
<dbReference type="Pfam" id="PF20703">
    <property type="entry name" value="nSTAND1"/>
    <property type="match status" value="1"/>
</dbReference>
<dbReference type="CDD" id="cd21037">
    <property type="entry name" value="MLKL_NTD"/>
    <property type="match status" value="1"/>
</dbReference>
<organism evidence="2 3">
    <name type="scientific">Mycena albidolilacea</name>
    <dbReference type="NCBI Taxonomy" id="1033008"/>
    <lineage>
        <taxon>Eukaryota</taxon>
        <taxon>Fungi</taxon>
        <taxon>Dikarya</taxon>
        <taxon>Basidiomycota</taxon>
        <taxon>Agaricomycotina</taxon>
        <taxon>Agaricomycetes</taxon>
        <taxon>Agaricomycetidae</taxon>
        <taxon>Agaricales</taxon>
        <taxon>Marasmiineae</taxon>
        <taxon>Mycenaceae</taxon>
        <taxon>Mycena</taxon>
    </lineage>
</organism>
<evidence type="ECO:0000259" key="1">
    <source>
        <dbReference type="Pfam" id="PF20703"/>
    </source>
</evidence>
<dbReference type="AlphaFoldDB" id="A0AAD7A716"/>
<dbReference type="Proteomes" id="UP001218218">
    <property type="component" value="Unassembled WGS sequence"/>
</dbReference>
<dbReference type="PANTHER" id="PTHR47691:SF3">
    <property type="entry name" value="HTH-TYPE TRANSCRIPTIONAL REGULATOR RV0890C-RELATED"/>
    <property type="match status" value="1"/>
</dbReference>
<evidence type="ECO:0000313" key="2">
    <source>
        <dbReference type="EMBL" id="KAJ7350893.1"/>
    </source>
</evidence>
<proteinExistence type="predicted"/>
<dbReference type="Gene3D" id="1.25.40.10">
    <property type="entry name" value="Tetratricopeptide repeat domain"/>
    <property type="match status" value="2"/>
</dbReference>
<dbReference type="InterPro" id="IPR059179">
    <property type="entry name" value="MLKL-like_MCAfunc"/>
</dbReference>
<dbReference type="InterPro" id="IPR049052">
    <property type="entry name" value="nSTAND1"/>
</dbReference>
<dbReference type="SUPFAM" id="SSF52540">
    <property type="entry name" value="P-loop containing nucleoside triphosphate hydrolases"/>
    <property type="match status" value="1"/>
</dbReference>
<name>A0AAD7A716_9AGAR</name>
<comment type="caution">
    <text evidence="2">The sequence shown here is derived from an EMBL/GenBank/DDBJ whole genome shotgun (WGS) entry which is preliminary data.</text>
</comment>
<dbReference type="InterPro" id="IPR011990">
    <property type="entry name" value="TPR-like_helical_dom_sf"/>
</dbReference>
<keyword evidence="3" id="KW-1185">Reference proteome</keyword>
<protein>
    <recommendedName>
        <fullName evidence="1">Novel STAND NTPase 1 domain-containing protein</fullName>
    </recommendedName>
</protein>
<dbReference type="PANTHER" id="PTHR47691">
    <property type="entry name" value="REGULATOR-RELATED"/>
    <property type="match status" value="1"/>
</dbReference>
<dbReference type="Gene3D" id="1.20.930.20">
    <property type="entry name" value="Adaptor protein Cbl, N-terminal domain"/>
    <property type="match status" value="1"/>
</dbReference>